<feature type="region of interest" description="Disordered" evidence="3">
    <location>
        <begin position="180"/>
        <end position="209"/>
    </location>
</feature>
<feature type="domain" description="Mediator complex subunit 15 KIX" evidence="4">
    <location>
        <begin position="5"/>
        <end position="52"/>
    </location>
</feature>
<feature type="region of interest" description="Disordered" evidence="3">
    <location>
        <begin position="93"/>
        <end position="117"/>
    </location>
</feature>
<accession>A0A7N2R7K1</accession>
<protein>
    <recommendedName>
        <fullName evidence="4">Mediator complex subunit 15 KIX domain-containing protein</fullName>
    </recommendedName>
</protein>
<dbReference type="GO" id="GO:0003713">
    <property type="term" value="F:transcription coactivator activity"/>
    <property type="evidence" value="ECO:0007669"/>
    <property type="project" value="InterPro"/>
</dbReference>
<dbReference type="InParanoid" id="A0A7N2R7K1"/>
<keyword evidence="2" id="KW-0539">Nucleus</keyword>
<proteinExistence type="predicted"/>
<dbReference type="InterPro" id="IPR036546">
    <property type="entry name" value="MED15_KIX"/>
</dbReference>
<dbReference type="InterPro" id="IPR044661">
    <property type="entry name" value="MED15a/b/c-like"/>
</dbReference>
<name>A0A7N2R7K1_QUELO</name>
<keyword evidence="6" id="KW-1185">Reference proteome</keyword>
<evidence type="ECO:0000256" key="2">
    <source>
        <dbReference type="ARBA" id="ARBA00023242"/>
    </source>
</evidence>
<dbReference type="Proteomes" id="UP000594261">
    <property type="component" value="Chromosome 7"/>
</dbReference>
<dbReference type="Gramene" id="QL07p013568:mrna">
    <property type="protein sequence ID" value="QL07p013568:mrna"/>
    <property type="gene ID" value="QL07p013568"/>
</dbReference>
<dbReference type="GO" id="GO:0031490">
    <property type="term" value="F:chromatin DNA binding"/>
    <property type="evidence" value="ECO:0007669"/>
    <property type="project" value="InterPro"/>
</dbReference>
<evidence type="ECO:0000313" key="6">
    <source>
        <dbReference type="Proteomes" id="UP000594261"/>
    </source>
</evidence>
<dbReference type="EnsemblPlants" id="QL07p013568:mrna">
    <property type="protein sequence ID" value="QL07p013568:mrna"/>
    <property type="gene ID" value="QL07p013568"/>
</dbReference>
<dbReference type="OMA" id="CKKMALM"/>
<organism evidence="5 6">
    <name type="scientific">Quercus lobata</name>
    <name type="common">Valley oak</name>
    <dbReference type="NCBI Taxonomy" id="97700"/>
    <lineage>
        <taxon>Eukaryota</taxon>
        <taxon>Viridiplantae</taxon>
        <taxon>Streptophyta</taxon>
        <taxon>Embryophyta</taxon>
        <taxon>Tracheophyta</taxon>
        <taxon>Spermatophyta</taxon>
        <taxon>Magnoliopsida</taxon>
        <taxon>eudicotyledons</taxon>
        <taxon>Gunneridae</taxon>
        <taxon>Pentapetalae</taxon>
        <taxon>rosids</taxon>
        <taxon>fabids</taxon>
        <taxon>Fagales</taxon>
        <taxon>Fagaceae</taxon>
        <taxon>Quercus</taxon>
    </lineage>
</organism>
<evidence type="ECO:0000259" key="4">
    <source>
        <dbReference type="Pfam" id="PF16987"/>
    </source>
</evidence>
<sequence>MSRVSSSDPNSLNRFTNIAAQVEEKIFRYATTKDIYLKGICKKMALMDNSSSSIVASSSSQVLIGHIHVLCTQDVYLKGICKKMALMDNSSSSIVTSSSSQGTELSEADATGDSSRLRNVPGFAHNIMGNSVNQLQPIIATTKSEMSASQPLQLVVSQPDQPQQLQNHQLQRLYNNRLPQKQQTGSQNIQQQHMQQKISSQQLHQQVPEQQSSATLFNWNQQFMQQINTSEQQQNSLSQGYKSNTFQQPFGLPSNVSGVLQLQKVVAPQSNVLKLQSHQPLTPMLRPVEVTAAQHEVPQTLQSTQFHQLQGSPMKLNLSEETMQQMLQTSAVLLQSQNVIDQQKQIQSQRVLHEESTASLGSFAPNELTNVANWYDWAYQKLQSVRENCLEDLERLQKTAVDMFQQVQNPENFKKSIISIGKMINFFKTSQK</sequence>
<dbReference type="GO" id="GO:0005634">
    <property type="term" value="C:nucleus"/>
    <property type="evidence" value="ECO:0007669"/>
    <property type="project" value="UniProtKB-SubCell"/>
</dbReference>
<dbReference type="PANTHER" id="PTHR33137">
    <property type="entry name" value="MEDIATOR OF RNA POLYMERASE II TRANSCRIPTION SUBUNIT 15A-RELATED"/>
    <property type="match status" value="1"/>
</dbReference>
<evidence type="ECO:0000313" key="5">
    <source>
        <dbReference type="EnsemblPlants" id="QL07p013568:mrna"/>
    </source>
</evidence>
<dbReference type="Pfam" id="PF16987">
    <property type="entry name" value="KIX_2"/>
    <property type="match status" value="1"/>
</dbReference>
<reference evidence="5" key="2">
    <citation type="submission" date="2021-01" db="UniProtKB">
        <authorList>
            <consortium name="EnsemblPlants"/>
        </authorList>
    </citation>
    <scope>IDENTIFICATION</scope>
</reference>
<reference evidence="5 6" key="1">
    <citation type="journal article" date="2016" name="G3 (Bethesda)">
        <title>First Draft Assembly and Annotation of the Genome of a California Endemic Oak Quercus lobata Nee (Fagaceae).</title>
        <authorList>
            <person name="Sork V.L."/>
            <person name="Fitz-Gibbon S.T."/>
            <person name="Puiu D."/>
            <person name="Crepeau M."/>
            <person name="Gugger P.F."/>
            <person name="Sherman R."/>
            <person name="Stevens K."/>
            <person name="Langley C.H."/>
            <person name="Pellegrini M."/>
            <person name="Salzberg S.L."/>
        </authorList>
    </citation>
    <scope>NUCLEOTIDE SEQUENCE [LARGE SCALE GENOMIC DNA]</scope>
    <source>
        <strain evidence="5 6">cv. SW786</strain>
    </source>
</reference>
<dbReference type="Gene3D" id="1.10.246.20">
    <property type="entry name" value="Coactivator CBP, KIX domain"/>
    <property type="match status" value="1"/>
</dbReference>
<dbReference type="PANTHER" id="PTHR33137:SF4">
    <property type="entry name" value="MEDIATOR OF RNA POLYMERASE II TRANSCRIPTION SUBUNIT 15A-RELATED"/>
    <property type="match status" value="1"/>
</dbReference>
<evidence type="ECO:0000256" key="3">
    <source>
        <dbReference type="SAM" id="MobiDB-lite"/>
    </source>
</evidence>
<evidence type="ECO:0000256" key="1">
    <source>
        <dbReference type="ARBA" id="ARBA00004123"/>
    </source>
</evidence>
<comment type="subcellular location">
    <subcellularLocation>
        <location evidence="1">Nucleus</location>
    </subcellularLocation>
</comment>
<dbReference type="EMBL" id="LRBV02000007">
    <property type="status" value="NOT_ANNOTATED_CDS"/>
    <property type="molecule type" value="Genomic_DNA"/>
</dbReference>
<dbReference type="InterPro" id="IPR036529">
    <property type="entry name" value="KIX_dom_sf"/>
</dbReference>
<dbReference type="AlphaFoldDB" id="A0A7N2R7K1"/>
<feature type="compositionally biased region" description="Low complexity" evidence="3">
    <location>
        <begin position="186"/>
        <end position="206"/>
    </location>
</feature>